<accession>A0A0N4WS44</accession>
<name>A0A0N4WS44_HAEPC</name>
<dbReference type="SUPFAM" id="SSF47459">
    <property type="entry name" value="HLH, helix-loop-helix DNA-binding domain"/>
    <property type="match status" value="1"/>
</dbReference>
<dbReference type="Proteomes" id="UP000268014">
    <property type="component" value="Unassembled WGS sequence"/>
</dbReference>
<dbReference type="PANTHER" id="PTHR23349">
    <property type="entry name" value="BASIC HELIX-LOOP-HELIX TRANSCRIPTION FACTOR, TWIST"/>
    <property type="match status" value="1"/>
</dbReference>
<dbReference type="OrthoDB" id="6106870at2759"/>
<dbReference type="WBParaSite" id="HPLM_0001433601-mRNA-1">
    <property type="protein sequence ID" value="HPLM_0001433601-mRNA-1"/>
    <property type="gene ID" value="HPLM_0001433601"/>
</dbReference>
<evidence type="ECO:0000259" key="2">
    <source>
        <dbReference type="PROSITE" id="PS50888"/>
    </source>
</evidence>
<dbReference type="Pfam" id="PF00010">
    <property type="entry name" value="HLH"/>
    <property type="match status" value="1"/>
</dbReference>
<dbReference type="InterPro" id="IPR011598">
    <property type="entry name" value="bHLH_dom"/>
</dbReference>
<dbReference type="EMBL" id="UZAF01018530">
    <property type="protein sequence ID" value="VDO52460.1"/>
    <property type="molecule type" value="Genomic_DNA"/>
</dbReference>
<feature type="domain" description="BHLH" evidence="2">
    <location>
        <begin position="139"/>
        <end position="190"/>
    </location>
</feature>
<dbReference type="GO" id="GO:0000977">
    <property type="term" value="F:RNA polymerase II transcription regulatory region sequence-specific DNA binding"/>
    <property type="evidence" value="ECO:0007669"/>
    <property type="project" value="TreeGrafter"/>
</dbReference>
<dbReference type="SMART" id="SM00353">
    <property type="entry name" value="HLH"/>
    <property type="match status" value="1"/>
</dbReference>
<reference evidence="3 4" key="2">
    <citation type="submission" date="2018-11" db="EMBL/GenBank/DDBJ databases">
        <authorList>
            <consortium name="Pathogen Informatics"/>
        </authorList>
    </citation>
    <scope>NUCLEOTIDE SEQUENCE [LARGE SCALE GENOMIC DNA]</scope>
    <source>
        <strain evidence="3 4">MHpl1</strain>
    </source>
</reference>
<evidence type="ECO:0000313" key="4">
    <source>
        <dbReference type="Proteomes" id="UP000268014"/>
    </source>
</evidence>
<evidence type="ECO:0000256" key="1">
    <source>
        <dbReference type="SAM" id="MobiDB-lite"/>
    </source>
</evidence>
<dbReference type="InterPro" id="IPR050283">
    <property type="entry name" value="E-box_TF_Regulators"/>
</dbReference>
<reference evidence="5" key="1">
    <citation type="submission" date="2017-02" db="UniProtKB">
        <authorList>
            <consortium name="WormBaseParasite"/>
        </authorList>
    </citation>
    <scope>IDENTIFICATION</scope>
</reference>
<protein>
    <submittedName>
        <fullName evidence="5">BHLH domain-containing protein</fullName>
    </submittedName>
</protein>
<evidence type="ECO:0000313" key="5">
    <source>
        <dbReference type="WBParaSite" id="HPLM_0001433601-mRNA-1"/>
    </source>
</evidence>
<dbReference type="Gene3D" id="4.10.280.10">
    <property type="entry name" value="Helix-loop-helix DNA-binding domain"/>
    <property type="match status" value="1"/>
</dbReference>
<dbReference type="PROSITE" id="PS50888">
    <property type="entry name" value="BHLH"/>
    <property type="match status" value="1"/>
</dbReference>
<dbReference type="AlphaFoldDB" id="A0A0N4WS44"/>
<dbReference type="GO" id="GO:0000981">
    <property type="term" value="F:DNA-binding transcription factor activity, RNA polymerase II-specific"/>
    <property type="evidence" value="ECO:0007669"/>
    <property type="project" value="TreeGrafter"/>
</dbReference>
<dbReference type="PANTHER" id="PTHR23349:SF109">
    <property type="entry name" value="HELIX-LOOP-HELIX PROTEIN 10"/>
    <property type="match status" value="1"/>
</dbReference>
<sequence>MGIVVGTWNCKFAVNLAGANLVRLGSLKTVKNIAEILEMLRHRLFPASSLSKEPAESEPLDLTVPKSRADEHIPERMYYKTAMEESGSQILMRLLQQQLLFTMFSRPEVKVIREPERLDTGRRKKSESTERREKSAGSKRRSEANARERNRVQHLGDMFDRLKSVLPIELDVKISKLATLKIASAYIRYLGCILDAENICRLVESEHSLMLCICEARSCPKKL</sequence>
<feature type="region of interest" description="Disordered" evidence="1">
    <location>
        <begin position="115"/>
        <end position="149"/>
    </location>
</feature>
<dbReference type="STRING" id="6290.A0A0N4WS44"/>
<dbReference type="InterPro" id="IPR036638">
    <property type="entry name" value="HLH_DNA-bd_sf"/>
</dbReference>
<organism evidence="5">
    <name type="scientific">Haemonchus placei</name>
    <name type="common">Barber's pole worm</name>
    <dbReference type="NCBI Taxonomy" id="6290"/>
    <lineage>
        <taxon>Eukaryota</taxon>
        <taxon>Metazoa</taxon>
        <taxon>Ecdysozoa</taxon>
        <taxon>Nematoda</taxon>
        <taxon>Chromadorea</taxon>
        <taxon>Rhabditida</taxon>
        <taxon>Rhabditina</taxon>
        <taxon>Rhabditomorpha</taxon>
        <taxon>Strongyloidea</taxon>
        <taxon>Trichostrongylidae</taxon>
        <taxon>Haemonchus</taxon>
    </lineage>
</organism>
<gene>
    <name evidence="3" type="ORF">HPLM_LOCUS14331</name>
</gene>
<proteinExistence type="predicted"/>
<dbReference type="GO" id="GO:0046983">
    <property type="term" value="F:protein dimerization activity"/>
    <property type="evidence" value="ECO:0007669"/>
    <property type="project" value="InterPro"/>
</dbReference>
<keyword evidence="4" id="KW-1185">Reference proteome</keyword>
<dbReference type="OMA" id="VQHLGDM"/>
<dbReference type="GO" id="GO:0032502">
    <property type="term" value="P:developmental process"/>
    <property type="evidence" value="ECO:0007669"/>
    <property type="project" value="TreeGrafter"/>
</dbReference>
<evidence type="ECO:0000313" key="3">
    <source>
        <dbReference type="EMBL" id="VDO52460.1"/>
    </source>
</evidence>